<protein>
    <recommendedName>
        <fullName evidence="3">Hemerythrin-like domain-containing protein</fullName>
    </recommendedName>
</protein>
<evidence type="ECO:0000313" key="1">
    <source>
        <dbReference type="EMBL" id="KAJ3515605.1"/>
    </source>
</evidence>
<comment type="caution">
    <text evidence="1">The sequence shown here is derived from an EMBL/GenBank/DDBJ whole genome shotgun (WGS) entry which is preliminary data.</text>
</comment>
<gene>
    <name evidence="1" type="ORF">NLJ89_g1644</name>
</gene>
<organism evidence="1 2">
    <name type="scientific">Agrocybe chaxingu</name>
    <dbReference type="NCBI Taxonomy" id="84603"/>
    <lineage>
        <taxon>Eukaryota</taxon>
        <taxon>Fungi</taxon>
        <taxon>Dikarya</taxon>
        <taxon>Basidiomycota</taxon>
        <taxon>Agaricomycotina</taxon>
        <taxon>Agaricomycetes</taxon>
        <taxon>Agaricomycetidae</taxon>
        <taxon>Agaricales</taxon>
        <taxon>Agaricineae</taxon>
        <taxon>Strophariaceae</taxon>
        <taxon>Agrocybe</taxon>
    </lineage>
</organism>
<dbReference type="InterPro" id="IPR053206">
    <property type="entry name" value="Dimeric_xanthone_biosynth"/>
</dbReference>
<accession>A0A9W8MZM7</accession>
<dbReference type="AlphaFoldDB" id="A0A9W8MZM7"/>
<reference evidence="1" key="1">
    <citation type="submission" date="2022-07" db="EMBL/GenBank/DDBJ databases">
        <title>Genome Sequence of Agrocybe chaxingu.</title>
        <authorList>
            <person name="Buettner E."/>
        </authorList>
    </citation>
    <scope>NUCLEOTIDE SEQUENCE</scope>
    <source>
        <strain evidence="1">MP-N11</strain>
    </source>
</reference>
<dbReference type="Proteomes" id="UP001148786">
    <property type="component" value="Unassembled WGS sequence"/>
</dbReference>
<keyword evidence="2" id="KW-1185">Reference proteome</keyword>
<proteinExistence type="predicted"/>
<dbReference type="PANTHER" id="PTHR38048:SF2">
    <property type="entry name" value="HEMERYTHRIN-LIKE DOMAIN-CONTAINING PROTEIN"/>
    <property type="match status" value="1"/>
</dbReference>
<evidence type="ECO:0008006" key="3">
    <source>
        <dbReference type="Google" id="ProtNLM"/>
    </source>
</evidence>
<dbReference type="OrthoDB" id="58416at2759"/>
<dbReference type="EMBL" id="JANKHO010000088">
    <property type="protein sequence ID" value="KAJ3515605.1"/>
    <property type="molecule type" value="Genomic_DNA"/>
</dbReference>
<name>A0A9W8MZM7_9AGAR</name>
<sequence>MRIDPNHEGPYPLLPVDPETSSHFDFSDADNIAQWFSTDLALTHNVIIRALNAIWLYSPLVLPEDEGAFTGYALACVSMIRWHHEAQEKFVFPRLQRNADMRPNVVQHLGFDAPMKKFEEYLNRVHEKVELFDSEKVIELRRGFGAKLVQHLHDEIETVSPARLAAFSREELKGIADVLDDNKTGFRDSSTLFPFIITAHNREHAPDWILFVYSQ</sequence>
<evidence type="ECO:0000313" key="2">
    <source>
        <dbReference type="Proteomes" id="UP001148786"/>
    </source>
</evidence>
<dbReference type="Gene3D" id="1.20.120.520">
    <property type="entry name" value="nmb1532 protein domain like"/>
    <property type="match status" value="1"/>
</dbReference>
<dbReference type="PANTHER" id="PTHR38048">
    <property type="entry name" value="EXPRESSED PROTEIN"/>
    <property type="match status" value="1"/>
</dbReference>